<sequence>MENSDFFSDDPLVQQAAQVVFDVVDGIEDPHTGAERIDAIIRPYFLTPEKERKGDKPLEPFWLEVISTAAVTRYDDEGQDRLIKLMCALSRLTPIIIDEEEEKMRKKKNQGGVREKLWTSFSYLGWVMQQNFPSGLPEIDPDPTAKCCGLLHLPQDARCPLKLGDKDKRPKDDKWIAQDLNLDSFMARVLGHQLRPWKEFAIWQLRSALEWPHVNPRLVDHHLAIVREWILHAGYELYRQRYEGFLEADRKRRTKQGPLYRGRADIPRERWIFWKERIAELAKSASDDFQKTAAALVDRMNKIEENLQDIPFS</sequence>
<accession>A0ACD1GWF5</accession>
<evidence type="ECO:0000313" key="2">
    <source>
        <dbReference type="Proteomes" id="UP000249661"/>
    </source>
</evidence>
<proteinExistence type="predicted"/>
<evidence type="ECO:0000313" key="1">
    <source>
        <dbReference type="EMBL" id="RAH65680.1"/>
    </source>
</evidence>
<protein>
    <submittedName>
        <fullName evidence="1">Uncharacterized protein</fullName>
    </submittedName>
</protein>
<dbReference type="EMBL" id="KZ824991">
    <property type="protein sequence ID" value="RAH65680.1"/>
    <property type="molecule type" value="Genomic_DNA"/>
</dbReference>
<organism evidence="1 2">
    <name type="scientific">Aspergillus aculeatinus CBS 121060</name>
    <dbReference type="NCBI Taxonomy" id="1448322"/>
    <lineage>
        <taxon>Eukaryota</taxon>
        <taxon>Fungi</taxon>
        <taxon>Dikarya</taxon>
        <taxon>Ascomycota</taxon>
        <taxon>Pezizomycotina</taxon>
        <taxon>Eurotiomycetes</taxon>
        <taxon>Eurotiomycetidae</taxon>
        <taxon>Eurotiales</taxon>
        <taxon>Aspergillaceae</taxon>
        <taxon>Aspergillus</taxon>
        <taxon>Aspergillus subgen. Circumdati</taxon>
    </lineage>
</organism>
<reference evidence="1" key="1">
    <citation type="submission" date="2018-02" db="EMBL/GenBank/DDBJ databases">
        <title>The genomes of Aspergillus section Nigri reveals drivers in fungal speciation.</title>
        <authorList>
            <consortium name="DOE Joint Genome Institute"/>
            <person name="Vesth T.C."/>
            <person name="Nybo J."/>
            <person name="Theobald S."/>
            <person name="Brandl J."/>
            <person name="Frisvad J.C."/>
            <person name="Nielsen K.F."/>
            <person name="Lyhne E.K."/>
            <person name="Kogle M.E."/>
            <person name="Kuo A."/>
            <person name="Riley R."/>
            <person name="Clum A."/>
            <person name="Nolan M."/>
            <person name="Lipzen A."/>
            <person name="Salamov A."/>
            <person name="Henrissat B."/>
            <person name="Wiebenga A."/>
            <person name="De vries R.P."/>
            <person name="Grigoriev I.V."/>
            <person name="Mortensen U.H."/>
            <person name="Andersen M.R."/>
            <person name="Baker S.E."/>
        </authorList>
    </citation>
    <scope>NUCLEOTIDE SEQUENCE</scope>
    <source>
        <strain evidence="1">CBS 121060</strain>
    </source>
</reference>
<dbReference type="Proteomes" id="UP000249661">
    <property type="component" value="Unassembled WGS sequence"/>
</dbReference>
<keyword evidence="2" id="KW-1185">Reference proteome</keyword>
<name>A0ACD1GWF5_9EURO</name>
<gene>
    <name evidence="1" type="ORF">BO66DRAFT_461363</name>
</gene>